<evidence type="ECO:0000256" key="3">
    <source>
        <dbReference type="ARBA" id="ARBA00022908"/>
    </source>
</evidence>
<dbReference type="GO" id="GO:0003677">
    <property type="term" value="F:DNA binding"/>
    <property type="evidence" value="ECO:0007669"/>
    <property type="project" value="UniProtKB-UniRule"/>
</dbReference>
<dbReference type="InterPro" id="IPR044068">
    <property type="entry name" value="CB"/>
</dbReference>
<dbReference type="GO" id="GO:0006310">
    <property type="term" value="P:DNA recombination"/>
    <property type="evidence" value="ECO:0007669"/>
    <property type="project" value="UniProtKB-KW"/>
</dbReference>
<evidence type="ECO:0000256" key="6">
    <source>
        <dbReference type="PROSITE-ProRule" id="PRU01248"/>
    </source>
</evidence>
<comment type="similarity">
    <text evidence="2">Belongs to the 'phage' integrase family.</text>
</comment>
<dbReference type="GO" id="GO:0015074">
    <property type="term" value="P:DNA integration"/>
    <property type="evidence" value="ECO:0007669"/>
    <property type="project" value="UniProtKB-KW"/>
</dbReference>
<accession>A0A4Q2K8D4</accession>
<dbReference type="Pfam" id="PF14659">
    <property type="entry name" value="Phage_int_SAM_3"/>
    <property type="match status" value="1"/>
</dbReference>
<dbReference type="Gene3D" id="1.10.150.130">
    <property type="match status" value="1"/>
</dbReference>
<dbReference type="Gene3D" id="1.10.443.10">
    <property type="entry name" value="Intergrase catalytic core"/>
    <property type="match status" value="1"/>
</dbReference>
<dbReference type="InterPro" id="IPR013762">
    <property type="entry name" value="Integrase-like_cat_sf"/>
</dbReference>
<dbReference type="PROSITE" id="PS51898">
    <property type="entry name" value="TYR_RECOMBINASE"/>
    <property type="match status" value="1"/>
</dbReference>
<evidence type="ECO:0000256" key="4">
    <source>
        <dbReference type="ARBA" id="ARBA00023125"/>
    </source>
</evidence>
<keyword evidence="4 6" id="KW-0238">DNA-binding</keyword>
<evidence type="ECO:0000256" key="2">
    <source>
        <dbReference type="ARBA" id="ARBA00008857"/>
    </source>
</evidence>
<dbReference type="Pfam" id="PF00589">
    <property type="entry name" value="Phage_integrase"/>
    <property type="match status" value="1"/>
</dbReference>
<evidence type="ECO:0000259" key="8">
    <source>
        <dbReference type="PROSITE" id="PS51900"/>
    </source>
</evidence>
<keyword evidence="10" id="KW-1185">Reference proteome</keyword>
<dbReference type="Proteomes" id="UP000291269">
    <property type="component" value="Unassembled WGS sequence"/>
</dbReference>
<protein>
    <submittedName>
        <fullName evidence="9">Site-specific integrase</fullName>
    </submittedName>
</protein>
<evidence type="ECO:0000313" key="9">
    <source>
        <dbReference type="EMBL" id="RXZ58164.1"/>
    </source>
</evidence>
<dbReference type="SUPFAM" id="SSF56349">
    <property type="entry name" value="DNA breaking-rejoining enzymes"/>
    <property type="match status" value="1"/>
</dbReference>
<evidence type="ECO:0000259" key="7">
    <source>
        <dbReference type="PROSITE" id="PS51898"/>
    </source>
</evidence>
<name>A0A4Q2K8D4_9FIRM</name>
<keyword evidence="3" id="KW-0229">DNA integration</keyword>
<dbReference type="EMBL" id="SDOZ01000003">
    <property type="protein sequence ID" value="RXZ58164.1"/>
    <property type="molecule type" value="Genomic_DNA"/>
</dbReference>
<evidence type="ECO:0000313" key="10">
    <source>
        <dbReference type="Proteomes" id="UP000291269"/>
    </source>
</evidence>
<dbReference type="InterPro" id="IPR002104">
    <property type="entry name" value="Integrase_catalytic"/>
</dbReference>
<keyword evidence="5" id="KW-0233">DNA recombination</keyword>
<proteinExistence type="inferred from homology"/>
<dbReference type="InterPro" id="IPR004107">
    <property type="entry name" value="Integrase_SAM-like_N"/>
</dbReference>
<dbReference type="CDD" id="cd01189">
    <property type="entry name" value="INT_ICEBs1_C_like"/>
    <property type="match status" value="1"/>
</dbReference>
<dbReference type="RefSeq" id="WP_129226392.1">
    <property type="nucleotide sequence ID" value="NZ_SDOZ01000003.1"/>
</dbReference>
<sequence>MVTEKNISQIAGLWKEEKRQFVKKSTFAAYSLIVETHLQPAFGNLTAVTEKDVQDFVLQKLNGGLSQKTIKDMLIVLRMILKFGAKKNYCVYAPIDVIFPTDRERQELEVLSITNQKKIMRFVEDNFTFRNLGIFICLSTGIRIGEICALTWDDIDTENGVIHIRKTIQRIYVKENGIKKTELLIDTPKTATSMRDIPMIKDLYEILKPLKKVVNNDYFVLTNEATPTEPRTYRNYYKKLLDKLGIPPIKFHGLRHSFATRCIESKCDYKTVSVILGHSNISTTLNLYVHPNYEQKKKCIDKMFRKIKNT</sequence>
<reference evidence="9 10" key="1">
    <citation type="journal article" date="2019" name="Gut">
        <title>Antibiotics-induced monodominance of a novel gut bacterial order.</title>
        <authorList>
            <person name="Hildebrand F."/>
            <person name="Moitinho-Silva L."/>
            <person name="Blasche S."/>
            <person name="Jahn M.T."/>
            <person name="Gossmann T.I."/>
            <person name="Heuerta-Cepas J."/>
            <person name="Hercog R."/>
            <person name="Luetge M."/>
            <person name="Bahram M."/>
            <person name="Pryszlak A."/>
            <person name="Alves R.J."/>
            <person name="Waszak S.M."/>
            <person name="Zhu A."/>
            <person name="Ye L."/>
            <person name="Costea P.I."/>
            <person name="Aalvink S."/>
            <person name="Belzer C."/>
            <person name="Forslund S.K."/>
            <person name="Sunagawa S."/>
            <person name="Hentschel U."/>
            <person name="Merten C."/>
            <person name="Patil K.R."/>
            <person name="Benes V."/>
            <person name="Bork P."/>
        </authorList>
    </citation>
    <scope>NUCLEOTIDE SEQUENCE [LARGE SCALE GENOMIC DNA]</scope>
    <source>
        <strain evidence="9 10">HDS1380</strain>
    </source>
</reference>
<dbReference type="InterPro" id="IPR050090">
    <property type="entry name" value="Tyrosine_recombinase_XerCD"/>
</dbReference>
<feature type="domain" description="Core-binding (CB)" evidence="8">
    <location>
        <begin position="5"/>
        <end position="85"/>
    </location>
</feature>
<dbReference type="AlphaFoldDB" id="A0A4Q2K8D4"/>
<comment type="function">
    <text evidence="1">Site-specific tyrosine recombinase, which acts by catalyzing the cutting and rejoining of the recombining DNA molecules.</text>
</comment>
<dbReference type="PANTHER" id="PTHR30349:SF64">
    <property type="entry name" value="PROPHAGE INTEGRASE INTD-RELATED"/>
    <property type="match status" value="1"/>
</dbReference>
<evidence type="ECO:0000256" key="1">
    <source>
        <dbReference type="ARBA" id="ARBA00003283"/>
    </source>
</evidence>
<organism evidence="9 10">
    <name type="scientific">Candidatus Borkfalkia ceftriaxoniphila</name>
    <dbReference type="NCBI Taxonomy" id="2508949"/>
    <lineage>
        <taxon>Bacteria</taxon>
        <taxon>Bacillati</taxon>
        <taxon>Bacillota</taxon>
        <taxon>Clostridia</taxon>
        <taxon>Christensenellales</taxon>
        <taxon>Christensenellaceae</taxon>
        <taxon>Candidatus Borkfalkia</taxon>
    </lineage>
</organism>
<dbReference type="InterPro" id="IPR010998">
    <property type="entry name" value="Integrase_recombinase_N"/>
</dbReference>
<feature type="domain" description="Tyr recombinase" evidence="7">
    <location>
        <begin position="106"/>
        <end position="301"/>
    </location>
</feature>
<dbReference type="InterPro" id="IPR011010">
    <property type="entry name" value="DNA_brk_join_enz"/>
</dbReference>
<gene>
    <name evidence="9" type="ORF">ESZ91_08880</name>
</gene>
<dbReference type="OrthoDB" id="9785687at2"/>
<dbReference type="PANTHER" id="PTHR30349">
    <property type="entry name" value="PHAGE INTEGRASE-RELATED"/>
    <property type="match status" value="1"/>
</dbReference>
<dbReference type="PROSITE" id="PS51900">
    <property type="entry name" value="CB"/>
    <property type="match status" value="1"/>
</dbReference>
<evidence type="ECO:0000256" key="5">
    <source>
        <dbReference type="ARBA" id="ARBA00023172"/>
    </source>
</evidence>
<comment type="caution">
    <text evidence="9">The sequence shown here is derived from an EMBL/GenBank/DDBJ whole genome shotgun (WGS) entry which is preliminary data.</text>
</comment>